<sequence>MSETRLCTSDGCEDDYRLTGLVGRGSFGVVLKAVHLESGREVAIKRITQKKSHRNEIDLIREIFAMRNATHKNVCLFLKCAKSLFKSELVVHLFDVILSPDTVSLVIEYVESNLKLAIEDHNRPLNDEIPRYYMYQLFTGVSYLHSLNIMHRVRYQIASKNPTSLYPVAVLFD</sequence>
<dbReference type="Pfam" id="PF00069">
    <property type="entry name" value="Pkinase"/>
    <property type="match status" value="1"/>
</dbReference>
<dbReference type="Proteomes" id="UP000271098">
    <property type="component" value="Unassembled WGS sequence"/>
</dbReference>
<dbReference type="PANTHER" id="PTHR24055">
    <property type="entry name" value="MITOGEN-ACTIVATED PROTEIN KINASE"/>
    <property type="match status" value="1"/>
</dbReference>
<feature type="binding site" evidence="3">
    <location>
        <position position="45"/>
    </location>
    <ligand>
        <name>ATP</name>
        <dbReference type="ChEBI" id="CHEBI:30616"/>
    </ligand>
</feature>
<dbReference type="PROSITE" id="PS00107">
    <property type="entry name" value="PROTEIN_KINASE_ATP"/>
    <property type="match status" value="1"/>
</dbReference>
<protein>
    <submittedName>
        <fullName evidence="7">Protein kinase domain-containing protein</fullName>
    </submittedName>
</protein>
<dbReference type="EMBL" id="UYRT01019020">
    <property type="protein sequence ID" value="VDK58157.1"/>
    <property type="molecule type" value="Genomic_DNA"/>
</dbReference>
<evidence type="ECO:0000259" key="4">
    <source>
        <dbReference type="PROSITE" id="PS50011"/>
    </source>
</evidence>
<dbReference type="OrthoDB" id="63265at2759"/>
<dbReference type="InterPro" id="IPR017441">
    <property type="entry name" value="Protein_kinase_ATP_BS"/>
</dbReference>
<reference evidence="7" key="1">
    <citation type="submission" date="2016-06" db="UniProtKB">
        <authorList>
            <consortium name="WormBaseParasite"/>
        </authorList>
    </citation>
    <scope>IDENTIFICATION</scope>
</reference>
<dbReference type="GO" id="GO:0004672">
    <property type="term" value="F:protein kinase activity"/>
    <property type="evidence" value="ECO:0007669"/>
    <property type="project" value="InterPro"/>
</dbReference>
<evidence type="ECO:0000256" key="3">
    <source>
        <dbReference type="PROSITE-ProRule" id="PRU10141"/>
    </source>
</evidence>
<dbReference type="SMART" id="SM00220">
    <property type="entry name" value="S_TKc"/>
    <property type="match status" value="1"/>
</dbReference>
<dbReference type="GO" id="GO:0005524">
    <property type="term" value="F:ATP binding"/>
    <property type="evidence" value="ECO:0007669"/>
    <property type="project" value="UniProtKB-UniRule"/>
</dbReference>
<evidence type="ECO:0000313" key="6">
    <source>
        <dbReference type="Proteomes" id="UP000271098"/>
    </source>
</evidence>
<accession>A0A183DF94</accession>
<gene>
    <name evidence="5" type="ORF">GPUH_LOCUS7386</name>
</gene>
<evidence type="ECO:0000256" key="2">
    <source>
        <dbReference type="ARBA" id="ARBA00022840"/>
    </source>
</evidence>
<keyword evidence="6" id="KW-1185">Reference proteome</keyword>
<dbReference type="Gene3D" id="1.10.510.10">
    <property type="entry name" value="Transferase(Phosphotransferase) domain 1"/>
    <property type="match status" value="1"/>
</dbReference>
<evidence type="ECO:0000313" key="5">
    <source>
        <dbReference type="EMBL" id="VDK58157.1"/>
    </source>
</evidence>
<dbReference type="PROSITE" id="PS50011">
    <property type="entry name" value="PROTEIN_KINASE_DOM"/>
    <property type="match status" value="1"/>
</dbReference>
<feature type="domain" description="Protein kinase" evidence="4">
    <location>
        <begin position="16"/>
        <end position="173"/>
    </location>
</feature>
<dbReference type="InterPro" id="IPR050117">
    <property type="entry name" value="MAPK"/>
</dbReference>
<evidence type="ECO:0000256" key="1">
    <source>
        <dbReference type="ARBA" id="ARBA00022741"/>
    </source>
</evidence>
<dbReference type="InterPro" id="IPR000719">
    <property type="entry name" value="Prot_kinase_dom"/>
</dbReference>
<organism evidence="7">
    <name type="scientific">Gongylonema pulchrum</name>
    <dbReference type="NCBI Taxonomy" id="637853"/>
    <lineage>
        <taxon>Eukaryota</taxon>
        <taxon>Metazoa</taxon>
        <taxon>Ecdysozoa</taxon>
        <taxon>Nematoda</taxon>
        <taxon>Chromadorea</taxon>
        <taxon>Rhabditida</taxon>
        <taxon>Spirurina</taxon>
        <taxon>Spiruromorpha</taxon>
        <taxon>Spiruroidea</taxon>
        <taxon>Gongylonematidae</taxon>
        <taxon>Gongylonema</taxon>
    </lineage>
</organism>
<reference evidence="5 6" key="2">
    <citation type="submission" date="2018-11" db="EMBL/GenBank/DDBJ databases">
        <authorList>
            <consortium name="Pathogen Informatics"/>
        </authorList>
    </citation>
    <scope>NUCLEOTIDE SEQUENCE [LARGE SCALE GENOMIC DNA]</scope>
</reference>
<keyword evidence="2 3" id="KW-0067">ATP-binding</keyword>
<dbReference type="InterPro" id="IPR011009">
    <property type="entry name" value="Kinase-like_dom_sf"/>
</dbReference>
<proteinExistence type="predicted"/>
<name>A0A183DF94_9BILA</name>
<evidence type="ECO:0000313" key="7">
    <source>
        <dbReference type="WBParaSite" id="GPUH_0000739401-mRNA-1"/>
    </source>
</evidence>
<dbReference type="SUPFAM" id="SSF56112">
    <property type="entry name" value="Protein kinase-like (PK-like)"/>
    <property type="match status" value="1"/>
</dbReference>
<dbReference type="Gene3D" id="3.30.200.20">
    <property type="entry name" value="Phosphorylase Kinase, domain 1"/>
    <property type="match status" value="1"/>
</dbReference>
<keyword evidence="1 3" id="KW-0547">Nucleotide-binding</keyword>
<dbReference type="AlphaFoldDB" id="A0A183DF94"/>
<dbReference type="WBParaSite" id="GPUH_0000739401-mRNA-1">
    <property type="protein sequence ID" value="GPUH_0000739401-mRNA-1"/>
    <property type="gene ID" value="GPUH_0000739401"/>
</dbReference>